<dbReference type="InterPro" id="IPR045625">
    <property type="entry name" value="DUF6427"/>
</dbReference>
<dbReference type="KEGG" id="rbc:BN938_3052"/>
<name>A0A060REX4_9BACT</name>
<evidence type="ECO:0000313" key="2">
    <source>
        <dbReference type="EMBL" id="CDN33114.1"/>
    </source>
</evidence>
<protein>
    <submittedName>
        <fullName evidence="2">Uncharacterized protein</fullName>
    </submittedName>
</protein>
<feature type="transmembrane region" description="Helical" evidence="1">
    <location>
        <begin position="229"/>
        <end position="247"/>
    </location>
</feature>
<dbReference type="AlphaFoldDB" id="A0A060REX4"/>
<keyword evidence="1" id="KW-0812">Transmembrane</keyword>
<dbReference type="PATRIC" id="fig|1433126.3.peg.3019"/>
<accession>A0A060REX4</accession>
<dbReference type="eggNOG" id="ENOG50314T2">
    <property type="taxonomic scope" value="Bacteria"/>
</dbReference>
<feature type="transmembrane region" description="Helical" evidence="1">
    <location>
        <begin position="89"/>
        <end position="110"/>
    </location>
</feature>
<feature type="transmembrane region" description="Helical" evidence="1">
    <location>
        <begin position="174"/>
        <end position="194"/>
    </location>
</feature>
<evidence type="ECO:0000313" key="3">
    <source>
        <dbReference type="Proteomes" id="UP000027616"/>
    </source>
</evidence>
<dbReference type="HOGENOM" id="CLU_1114841_0_0_10"/>
<keyword evidence="1" id="KW-1133">Transmembrane helix</keyword>
<feature type="transmembrane region" description="Helical" evidence="1">
    <location>
        <begin position="143"/>
        <end position="162"/>
    </location>
</feature>
<dbReference type="EMBL" id="HG934468">
    <property type="protein sequence ID" value="CDN33114.1"/>
    <property type="molecule type" value="Genomic_DNA"/>
</dbReference>
<dbReference type="Proteomes" id="UP000027616">
    <property type="component" value="Chromosome I"/>
</dbReference>
<sequence length="249" mass="28078">MPSLIYVIFSVGYFSSVLSVRPLLVALLIILACRKIFQTFGTKSLESGNYLEIGALFGISSILYEQAIFLFPLLIIALILFRFFNIREWLAAIFGFVFPIFLAAYVSWFLGGSFIGFFVNLIDIATSATPNAIVISHINPAEWSFIIVSFLIEILAVVKFYYNKKGKRGKLLPQKSFIFFVCFLIISNLILFVVPSQSLHFLPFTAIPIAVIIPYFFNASKANFVSNILYISLIIIVWFIGFSHIAANF</sequence>
<feature type="transmembrane region" description="Helical" evidence="1">
    <location>
        <begin position="53"/>
        <end position="83"/>
    </location>
</feature>
<feature type="transmembrane region" description="Helical" evidence="1">
    <location>
        <begin position="200"/>
        <end position="217"/>
    </location>
</feature>
<feature type="transmembrane region" description="Helical" evidence="1">
    <location>
        <begin position="6"/>
        <end position="32"/>
    </location>
</feature>
<evidence type="ECO:0000256" key="1">
    <source>
        <dbReference type="SAM" id="Phobius"/>
    </source>
</evidence>
<gene>
    <name evidence="2" type="ORF">BN938_3052</name>
</gene>
<keyword evidence="3" id="KW-1185">Reference proteome</keyword>
<dbReference type="Pfam" id="PF19992">
    <property type="entry name" value="DUF6427"/>
    <property type="match status" value="1"/>
</dbReference>
<organism evidence="2 3">
    <name type="scientific">Mucinivorans hirudinis</name>
    <dbReference type="NCBI Taxonomy" id="1433126"/>
    <lineage>
        <taxon>Bacteria</taxon>
        <taxon>Pseudomonadati</taxon>
        <taxon>Bacteroidota</taxon>
        <taxon>Bacteroidia</taxon>
        <taxon>Bacteroidales</taxon>
        <taxon>Rikenellaceae</taxon>
        <taxon>Mucinivorans</taxon>
    </lineage>
</organism>
<keyword evidence="1" id="KW-0472">Membrane</keyword>
<reference evidence="2 3" key="1">
    <citation type="journal article" date="2015" name="Genome Announc.">
        <title>Complete Genome Sequence of the Novel Leech Symbiont Mucinivorans hirudinis M3T.</title>
        <authorList>
            <person name="Nelson M.C."/>
            <person name="Bomar L."/>
            <person name="Graf J."/>
        </authorList>
    </citation>
    <scope>NUCLEOTIDE SEQUENCE [LARGE SCALE GENOMIC DNA]</scope>
    <source>
        <strain evidence="3">M3</strain>
    </source>
</reference>
<proteinExistence type="predicted"/>